<dbReference type="AlphaFoldDB" id="L8GHQ8"/>
<evidence type="ECO:0000313" key="4">
    <source>
        <dbReference type="EMBL" id="ELR12512.1"/>
    </source>
</evidence>
<evidence type="ECO:0000313" key="5">
    <source>
        <dbReference type="Proteomes" id="UP000011083"/>
    </source>
</evidence>
<feature type="transmembrane region" description="Helical" evidence="2">
    <location>
        <begin position="694"/>
        <end position="711"/>
    </location>
</feature>
<feature type="transmembrane region" description="Helical" evidence="2">
    <location>
        <begin position="479"/>
        <end position="500"/>
    </location>
</feature>
<feature type="transmembrane region" description="Helical" evidence="2">
    <location>
        <begin position="762"/>
        <end position="779"/>
    </location>
</feature>
<dbReference type="PANTHER" id="PTHR31061:SF24">
    <property type="entry name" value="LD22376P"/>
    <property type="match status" value="1"/>
</dbReference>
<dbReference type="GeneID" id="14913024"/>
<dbReference type="STRING" id="1257118.L8GHQ8"/>
<keyword evidence="2 4" id="KW-0812">Transmembrane</keyword>
<dbReference type="Proteomes" id="UP000011083">
    <property type="component" value="Unassembled WGS sequence"/>
</dbReference>
<organism evidence="4 5">
    <name type="scientific">Acanthamoeba castellanii (strain ATCC 30010 / Neff)</name>
    <dbReference type="NCBI Taxonomy" id="1257118"/>
    <lineage>
        <taxon>Eukaryota</taxon>
        <taxon>Amoebozoa</taxon>
        <taxon>Discosea</taxon>
        <taxon>Longamoebia</taxon>
        <taxon>Centramoebida</taxon>
        <taxon>Acanthamoebidae</taxon>
        <taxon>Acanthamoeba</taxon>
    </lineage>
</organism>
<accession>L8GHQ8</accession>
<feature type="transmembrane region" description="Helical" evidence="2">
    <location>
        <begin position="333"/>
        <end position="354"/>
    </location>
</feature>
<feature type="region of interest" description="Disordered" evidence="1">
    <location>
        <begin position="372"/>
        <end position="396"/>
    </location>
</feature>
<feature type="chain" id="PRO_5003989761" evidence="3">
    <location>
        <begin position="19"/>
        <end position="825"/>
    </location>
</feature>
<keyword evidence="2" id="KW-0472">Membrane</keyword>
<feature type="transmembrane region" description="Helical" evidence="2">
    <location>
        <begin position="404"/>
        <end position="426"/>
    </location>
</feature>
<proteinExistence type="predicted"/>
<dbReference type="EMBL" id="KB008110">
    <property type="protein sequence ID" value="ELR12512.1"/>
    <property type="molecule type" value="Genomic_DNA"/>
</dbReference>
<feature type="transmembrane region" description="Helical" evidence="2">
    <location>
        <begin position="731"/>
        <end position="750"/>
    </location>
</feature>
<feature type="transmembrane region" description="Helical" evidence="2">
    <location>
        <begin position="799"/>
        <end position="817"/>
    </location>
</feature>
<dbReference type="RefSeq" id="XP_004334525.1">
    <property type="nucleotide sequence ID" value="XM_004334477.1"/>
</dbReference>
<feature type="transmembrane region" description="Helical" evidence="2">
    <location>
        <begin position="441"/>
        <end position="459"/>
    </location>
</feature>
<protein>
    <submittedName>
        <fullName evidence="4">Transmembrane protein</fullName>
    </submittedName>
</protein>
<evidence type="ECO:0000256" key="2">
    <source>
        <dbReference type="SAM" id="Phobius"/>
    </source>
</evidence>
<evidence type="ECO:0000256" key="1">
    <source>
        <dbReference type="SAM" id="MobiDB-lite"/>
    </source>
</evidence>
<dbReference type="KEGG" id="acan:ACA1_028160"/>
<dbReference type="PANTHER" id="PTHR31061">
    <property type="entry name" value="LD22376P"/>
    <property type="match status" value="1"/>
</dbReference>
<gene>
    <name evidence="4" type="ORF">ACA1_028160</name>
</gene>
<evidence type="ECO:0000256" key="3">
    <source>
        <dbReference type="SAM" id="SignalP"/>
    </source>
</evidence>
<sequence length="825" mass="92270">MTFIRVLAVLALCLVASAISAGATEIVSASLHRRSTIDITDSPLVRASNHSQENVSITIQVGFIHEIASLRSEDRQGGINFARLYADGAAAHILFRDVKYTEITPFVEFEIEGRDLLNHTAVTFVLLNRTDGAILANFTASVVDGEQVTVVGIDEGKTINAMILDNIKSYGMDLAAVRFINVATNITDITVFGVSANCYRCVALPIVSFNATRRATPYLALDTTFSIAFKLLDVSGEDLVFLLPHLDLSSADLRQRHDEAALRALIELHHDTHDEEGRPLAGAGLISSFDYHFGEHGVYTVIFRDATQPETDKGLVVAQIEVSSEPDDPNVPIYVAMGIIGALTIVYLVGTYVWRFGSRAWEEHQHKKNGGDALDSMYGGGQADRQNGPKPAPRVSSRVNSLDAVRGLAIAIMIFVNYGGGGYWFFNHSAWNGITVADLVFPWFIWIMGTSMAISFTSLEKKLLGLFQNNGYEWETWRIPGVLMRFAVAYLVVGVVVLFVPRWPWRLTYRIYRRFTSGGHHRHAADGAASPILERKRFASEAINFDEDTDKSDDGFSRNVFAAEDDESCENMMKDKWVYTLFGDILPFWPHWLVAFSLLFVYFMITFFLDVPGCGRGYLGPDISTATGGAAGYIDKKIFTEDHIYNQPTCQPLYLTGSYDPEGTLGNLTSIFMVFLGLQSGRTLMAWKDHKHRVVRWYIWSIVLGFIALGLCEAKQNGGFFPLNKNLWSPSFILATAAMAFFLLATFYLLIDVFPIWSGSPFRFIGMNPILIYLSHEILNGYMPFSWDPYGDNTHRMNLAMNLTGMSMWCLIAYWMYCHKFFISI</sequence>
<keyword evidence="2" id="KW-1133">Transmembrane helix</keyword>
<feature type="transmembrane region" description="Helical" evidence="2">
    <location>
        <begin position="589"/>
        <end position="609"/>
    </location>
</feature>
<dbReference type="VEuPathDB" id="AmoebaDB:ACA1_028160"/>
<feature type="signal peptide" evidence="3">
    <location>
        <begin position="1"/>
        <end position="18"/>
    </location>
</feature>
<name>L8GHQ8_ACACF</name>
<keyword evidence="5" id="KW-1185">Reference proteome</keyword>
<dbReference type="OrthoDB" id="2149840at2759"/>
<keyword evidence="3" id="KW-0732">Signal</keyword>
<reference evidence="4 5" key="1">
    <citation type="journal article" date="2013" name="Genome Biol.">
        <title>Genome of Acanthamoeba castellanii highlights extensive lateral gene transfer and early evolution of tyrosine kinase signaling.</title>
        <authorList>
            <person name="Clarke M."/>
            <person name="Lohan A.J."/>
            <person name="Liu B."/>
            <person name="Lagkouvardos I."/>
            <person name="Roy S."/>
            <person name="Zafar N."/>
            <person name="Bertelli C."/>
            <person name="Schilde C."/>
            <person name="Kianianmomeni A."/>
            <person name="Burglin T.R."/>
            <person name="Frech C."/>
            <person name="Turcotte B."/>
            <person name="Kopec K.O."/>
            <person name="Synnott J.M."/>
            <person name="Choo C."/>
            <person name="Paponov I."/>
            <person name="Finkler A."/>
            <person name="Soon Heng Tan C."/>
            <person name="Hutchins A.P."/>
            <person name="Weinmeier T."/>
            <person name="Rattei T."/>
            <person name="Chu J.S."/>
            <person name="Gimenez G."/>
            <person name="Irimia M."/>
            <person name="Rigden D.J."/>
            <person name="Fitzpatrick D.A."/>
            <person name="Lorenzo-Morales J."/>
            <person name="Bateman A."/>
            <person name="Chiu C.H."/>
            <person name="Tang P."/>
            <person name="Hegemann P."/>
            <person name="Fromm H."/>
            <person name="Raoult D."/>
            <person name="Greub G."/>
            <person name="Miranda-Saavedra D."/>
            <person name="Chen N."/>
            <person name="Nash P."/>
            <person name="Ginger M.L."/>
            <person name="Horn M."/>
            <person name="Schaap P."/>
            <person name="Caler L."/>
            <person name="Loftus B."/>
        </authorList>
    </citation>
    <scope>NUCLEOTIDE SEQUENCE [LARGE SCALE GENOMIC DNA]</scope>
    <source>
        <strain evidence="4 5">Neff</strain>
    </source>
</reference>